<dbReference type="EMBL" id="PDSK01000099">
    <property type="protein sequence ID" value="PIE33385.1"/>
    <property type="molecule type" value="Genomic_DNA"/>
</dbReference>
<evidence type="ECO:0000256" key="3">
    <source>
        <dbReference type="ARBA" id="ARBA00023065"/>
    </source>
</evidence>
<dbReference type="AlphaFoldDB" id="A0A2G6KCM2"/>
<evidence type="ECO:0000256" key="2">
    <source>
        <dbReference type="ARBA" id="ARBA00022448"/>
    </source>
</evidence>
<dbReference type="PANTHER" id="PTHR43389">
    <property type="entry name" value="V-TYPE PROTON ATPASE SUBUNIT B"/>
    <property type="match status" value="1"/>
</dbReference>
<evidence type="ECO:0000259" key="6">
    <source>
        <dbReference type="Pfam" id="PF02874"/>
    </source>
</evidence>
<dbReference type="Proteomes" id="UP000230821">
    <property type="component" value="Unassembled WGS sequence"/>
</dbReference>
<dbReference type="GO" id="GO:0046933">
    <property type="term" value="F:proton-transporting ATP synthase activity, rotational mechanism"/>
    <property type="evidence" value="ECO:0007669"/>
    <property type="project" value="UniProtKB-UniRule"/>
</dbReference>
<proteinExistence type="inferred from homology"/>
<dbReference type="GO" id="GO:0005524">
    <property type="term" value="F:ATP binding"/>
    <property type="evidence" value="ECO:0007669"/>
    <property type="project" value="UniProtKB-UniRule"/>
</dbReference>
<dbReference type="SUPFAM" id="SSF52540">
    <property type="entry name" value="P-loop containing nucleoside triphosphate hydrolases"/>
    <property type="match status" value="1"/>
</dbReference>
<evidence type="ECO:0000259" key="5">
    <source>
        <dbReference type="Pfam" id="PF00006"/>
    </source>
</evidence>
<dbReference type="InterPro" id="IPR022879">
    <property type="entry name" value="V-ATPase_su_B/beta"/>
</dbReference>
<organism evidence="8 9">
    <name type="scientific">candidate division KSB3 bacterium</name>
    <dbReference type="NCBI Taxonomy" id="2044937"/>
    <lineage>
        <taxon>Bacteria</taxon>
        <taxon>candidate division KSB3</taxon>
    </lineage>
</organism>
<evidence type="ECO:0000256" key="1">
    <source>
        <dbReference type="ARBA" id="ARBA00008936"/>
    </source>
</evidence>
<name>A0A2G6KCM2_9BACT</name>
<evidence type="ECO:0000259" key="7">
    <source>
        <dbReference type="Pfam" id="PF22919"/>
    </source>
</evidence>
<dbReference type="HAMAP" id="MF_00310">
    <property type="entry name" value="ATP_synth_B_arch"/>
    <property type="match status" value="1"/>
</dbReference>
<dbReference type="NCBIfam" id="NF003235">
    <property type="entry name" value="PRK04196.1"/>
    <property type="match status" value="1"/>
</dbReference>
<keyword evidence="2 4" id="KW-0813">Transport</keyword>
<comment type="caution">
    <text evidence="8">The sequence shown here is derived from an EMBL/GenBank/DDBJ whole genome shotgun (WGS) entry which is preliminary data.</text>
</comment>
<dbReference type="InterPro" id="IPR000194">
    <property type="entry name" value="ATPase_F1/V1/A1_a/bsu_nucl-bd"/>
</dbReference>
<keyword evidence="4" id="KW-0066">ATP synthesis</keyword>
<protein>
    <recommendedName>
        <fullName evidence="4">V-type ATP synthase beta chain</fullName>
    </recommendedName>
    <alternativeName>
        <fullName evidence="4">V-ATPase subunit B</fullName>
    </alternativeName>
</protein>
<dbReference type="GO" id="GO:0016787">
    <property type="term" value="F:hydrolase activity"/>
    <property type="evidence" value="ECO:0007669"/>
    <property type="project" value="UniProtKB-KW"/>
</dbReference>
<dbReference type="InterPro" id="IPR004100">
    <property type="entry name" value="ATPase_F1/V1/A1_a/bsu_N"/>
</dbReference>
<keyword evidence="3 4" id="KW-0406">Ion transport</keyword>
<feature type="domain" description="ATPase F1/V1/A1 complex alpha/beta subunit N-terminal" evidence="6">
    <location>
        <begin position="12"/>
        <end position="76"/>
    </location>
</feature>
<feature type="domain" description="ATPase F1/V1/A1 complex alpha/beta subunit nucleotide-binding" evidence="5">
    <location>
        <begin position="133"/>
        <end position="352"/>
    </location>
</feature>
<evidence type="ECO:0000313" key="8">
    <source>
        <dbReference type="EMBL" id="PIE33385.1"/>
    </source>
</evidence>
<comment type="similarity">
    <text evidence="1 4">Belongs to the ATPase alpha/beta chains family.</text>
</comment>
<dbReference type="Pfam" id="PF22919">
    <property type="entry name" value="ATP-synt_VA_C"/>
    <property type="match status" value="1"/>
</dbReference>
<dbReference type="GO" id="GO:0042777">
    <property type="term" value="P:proton motive force-driven plasma membrane ATP synthesis"/>
    <property type="evidence" value="ECO:0007669"/>
    <property type="project" value="UniProtKB-UniRule"/>
</dbReference>
<gene>
    <name evidence="4" type="primary">atpB</name>
    <name evidence="8" type="ORF">CSA56_11945</name>
</gene>
<dbReference type="CDD" id="cd18112">
    <property type="entry name" value="ATP-synt_V_A-type_beta_C"/>
    <property type="match status" value="1"/>
</dbReference>
<comment type="function">
    <text evidence="4">Produces ATP from ADP in the presence of a proton gradient across the membrane. The V-type beta chain is a regulatory subunit.</text>
</comment>
<dbReference type="Pfam" id="PF00006">
    <property type="entry name" value="ATP-synt_ab"/>
    <property type="match status" value="1"/>
</dbReference>
<evidence type="ECO:0000313" key="9">
    <source>
        <dbReference type="Proteomes" id="UP000230821"/>
    </source>
</evidence>
<dbReference type="Gene3D" id="3.40.50.12240">
    <property type="match status" value="1"/>
</dbReference>
<dbReference type="PANTHER" id="PTHR43389:SF4">
    <property type="entry name" value="V-TYPE PROTON ATPASE SUBUNIT B"/>
    <property type="match status" value="1"/>
</dbReference>
<evidence type="ECO:0000256" key="4">
    <source>
        <dbReference type="HAMAP-Rule" id="MF_00310"/>
    </source>
</evidence>
<accession>A0A2G6KCM2</accession>
<keyword evidence="4" id="KW-0375">Hydrogen ion transport</keyword>
<dbReference type="GO" id="GO:0046961">
    <property type="term" value="F:proton-transporting ATPase activity, rotational mechanism"/>
    <property type="evidence" value="ECO:0007669"/>
    <property type="project" value="TreeGrafter"/>
</dbReference>
<dbReference type="InterPro" id="IPR020003">
    <property type="entry name" value="ATPase_a/bsu_AS"/>
</dbReference>
<dbReference type="Pfam" id="PF02874">
    <property type="entry name" value="ATP-synt_ab_N"/>
    <property type="match status" value="1"/>
</dbReference>
<reference evidence="8 9" key="1">
    <citation type="submission" date="2017-10" db="EMBL/GenBank/DDBJ databases">
        <title>Novel microbial diversity and functional potential in the marine mammal oral microbiome.</title>
        <authorList>
            <person name="Dudek N.K."/>
            <person name="Sun C.L."/>
            <person name="Burstein D."/>
            <person name="Kantor R.S."/>
            <person name="Aliaga Goltsman D.S."/>
            <person name="Bik E.M."/>
            <person name="Thomas B.C."/>
            <person name="Banfield J.F."/>
            <person name="Relman D.A."/>
        </authorList>
    </citation>
    <scope>NUCLEOTIDE SEQUENCE [LARGE SCALE GENOMIC DNA]</scope>
    <source>
        <strain evidence="8">DOLJORAL78_47_16</strain>
    </source>
</reference>
<dbReference type="PROSITE" id="PS00152">
    <property type="entry name" value="ATPASE_ALPHA_BETA"/>
    <property type="match status" value="1"/>
</dbReference>
<keyword evidence="8" id="KW-0378">Hydrolase</keyword>
<dbReference type="CDD" id="cd18118">
    <property type="entry name" value="ATP-synt_V_A-type_beta_N"/>
    <property type="match status" value="1"/>
</dbReference>
<dbReference type="InterPro" id="IPR055190">
    <property type="entry name" value="ATP-synt_VA_C"/>
</dbReference>
<sequence>MAVGKEYLGFKKVSGPILYLEGVSNISFGEVVQVVDASGRIRHGRVLSVGRTAVAVEIFEGTSGLSIEGTKVRFLGHPLTIPVSETMLGRVFNGIGEAIDGLPTPIAKEWRNINGAPINPASREYPKDFIQTGISSIDGMNTLVRGQKLPVFSGSGLPHNKLAAQIVRQASIVGEEATQFAVVFGAMGIKHDDAEVFRQSFEETGVLSNVTMFINLASDPPIERLVTPRSALTLAEYLAFDCDMHVLVVLTDMTNYCEALREVSTSKGEVPSRKGYPGYLYSDLASMYERAGRIIGRKGSITQIPILTMPNDDITHPIPDLTGFITEGQIVLDRNLEKQGIYPPINVLPSLSRLMNDGIGEGKTREDHRNVSNQLYSAYTYVKRVETLASIIGESELSDLDKKYLALGKEYEKTFVQQGIAENRSIEETLDLAWKIVSMLPRRELTRVTDEQIDDYGQM</sequence>
<dbReference type="InterPro" id="IPR027417">
    <property type="entry name" value="P-loop_NTPase"/>
</dbReference>
<dbReference type="CDD" id="cd01135">
    <property type="entry name" value="V_A-ATPase_B"/>
    <property type="match status" value="1"/>
</dbReference>
<feature type="domain" description="ATP synthase A/B type C-terminal" evidence="7">
    <location>
        <begin position="357"/>
        <end position="456"/>
    </location>
</feature>